<dbReference type="Pfam" id="PF04479">
    <property type="entry name" value="RTA1"/>
    <property type="match status" value="1"/>
</dbReference>
<name>A0A1X2I527_9FUNG</name>
<gene>
    <name evidence="6" type="ORF">BCR42DRAFT_119927</name>
</gene>
<dbReference type="AlphaFoldDB" id="A0A1X2I527"/>
<evidence type="ECO:0000256" key="3">
    <source>
        <dbReference type="ARBA" id="ARBA00022989"/>
    </source>
</evidence>
<evidence type="ECO:0000256" key="5">
    <source>
        <dbReference type="SAM" id="Phobius"/>
    </source>
</evidence>
<keyword evidence="3 5" id="KW-1133">Transmembrane helix</keyword>
<dbReference type="PANTHER" id="PTHR31465">
    <property type="entry name" value="PROTEIN RTA1-RELATED"/>
    <property type="match status" value="1"/>
</dbReference>
<dbReference type="InterPro" id="IPR007568">
    <property type="entry name" value="RTA1"/>
</dbReference>
<feature type="transmembrane region" description="Helical" evidence="5">
    <location>
        <begin position="79"/>
        <end position="98"/>
    </location>
</feature>
<dbReference type="GO" id="GO:0016020">
    <property type="term" value="C:membrane"/>
    <property type="evidence" value="ECO:0007669"/>
    <property type="project" value="UniProtKB-SubCell"/>
</dbReference>
<dbReference type="OrthoDB" id="3358017at2759"/>
<reference evidence="6 7" key="1">
    <citation type="submission" date="2016-07" db="EMBL/GenBank/DDBJ databases">
        <title>Pervasive Adenine N6-methylation of Active Genes in Fungi.</title>
        <authorList>
            <consortium name="DOE Joint Genome Institute"/>
            <person name="Mondo S.J."/>
            <person name="Dannebaum R.O."/>
            <person name="Kuo R.C."/>
            <person name="Labutti K."/>
            <person name="Haridas S."/>
            <person name="Kuo A."/>
            <person name="Salamov A."/>
            <person name="Ahrendt S.R."/>
            <person name="Lipzen A."/>
            <person name="Sullivan W."/>
            <person name="Andreopoulos W.B."/>
            <person name="Clum A."/>
            <person name="Lindquist E."/>
            <person name="Daum C."/>
            <person name="Ramamoorthy G.K."/>
            <person name="Gryganskyi A."/>
            <person name="Culley D."/>
            <person name="Magnuson J.K."/>
            <person name="James T.Y."/>
            <person name="O'Malley M.A."/>
            <person name="Stajich J.E."/>
            <person name="Spatafora J.W."/>
            <person name="Visel A."/>
            <person name="Grigoriev I.V."/>
        </authorList>
    </citation>
    <scope>NUCLEOTIDE SEQUENCE [LARGE SCALE GENOMIC DNA]</scope>
    <source>
        <strain evidence="6 7">NRRL 1336</strain>
    </source>
</reference>
<feature type="transmembrane region" description="Helical" evidence="5">
    <location>
        <begin position="49"/>
        <end position="67"/>
    </location>
</feature>
<keyword evidence="7" id="KW-1185">Reference proteome</keyword>
<dbReference type="PANTHER" id="PTHR31465:SF1">
    <property type="entry name" value="PROTEIN RTA1-RELATED"/>
    <property type="match status" value="1"/>
</dbReference>
<dbReference type="EMBL" id="MCGE01000027">
    <property type="protein sequence ID" value="ORZ09558.1"/>
    <property type="molecule type" value="Genomic_DNA"/>
</dbReference>
<proteinExistence type="predicted"/>
<feature type="transmembrane region" description="Helical" evidence="5">
    <location>
        <begin position="233"/>
        <end position="253"/>
    </location>
</feature>
<comment type="subcellular location">
    <subcellularLocation>
        <location evidence="1">Membrane</location>
        <topology evidence="1">Multi-pass membrane protein</topology>
    </subcellularLocation>
</comment>
<dbReference type="STRING" id="90262.A0A1X2I527"/>
<feature type="transmembrane region" description="Helical" evidence="5">
    <location>
        <begin position="181"/>
        <end position="208"/>
    </location>
</feature>
<evidence type="ECO:0000256" key="1">
    <source>
        <dbReference type="ARBA" id="ARBA00004141"/>
    </source>
</evidence>
<protein>
    <submittedName>
        <fullName evidence="6">RTA1 like protein-domain-containing protein</fullName>
    </submittedName>
</protein>
<organism evidence="6 7">
    <name type="scientific">Absidia repens</name>
    <dbReference type="NCBI Taxonomy" id="90262"/>
    <lineage>
        <taxon>Eukaryota</taxon>
        <taxon>Fungi</taxon>
        <taxon>Fungi incertae sedis</taxon>
        <taxon>Mucoromycota</taxon>
        <taxon>Mucoromycotina</taxon>
        <taxon>Mucoromycetes</taxon>
        <taxon>Mucorales</taxon>
        <taxon>Cunninghamellaceae</taxon>
        <taxon>Absidia</taxon>
    </lineage>
</organism>
<evidence type="ECO:0000313" key="6">
    <source>
        <dbReference type="EMBL" id="ORZ09558.1"/>
    </source>
</evidence>
<accession>A0A1X2I527</accession>
<evidence type="ECO:0000256" key="4">
    <source>
        <dbReference type="ARBA" id="ARBA00023136"/>
    </source>
</evidence>
<keyword evidence="2 5" id="KW-0812">Transmembrane</keyword>
<feature type="transmembrane region" description="Helical" evidence="5">
    <location>
        <begin position="25"/>
        <end position="42"/>
    </location>
</feature>
<sequence length="316" mass="35775">MSSTSSMENAERFFHYQPVNGAPEAFAAIFGLFTILFIHRIIKTKSAKWLYILPGTASAELIGYAFRTACVYNTTLGNYIGMNLLLLITPNALALINYKSLGVIISINTPSPPHYQRDSNNPLYDQHVDEENGKVTTVTDTPRFWLRPKFVTWFFFWSDFSAFFLQASGGGMQATASMQKYGQAITLVGLSLQLIFFACFAAIAVHVYRNPRYDYQITDTKTMQTVANPKKKVMVILFATIILLYIRSIYRVAEYASGYDGVIATAEWAFYVFDGAIIVACFILYYIRFIGRYLPGNNAFLRLHRNHSDYSLNAVN</sequence>
<keyword evidence="4 5" id="KW-0472">Membrane</keyword>
<dbReference type="Proteomes" id="UP000193560">
    <property type="component" value="Unassembled WGS sequence"/>
</dbReference>
<feature type="transmembrane region" description="Helical" evidence="5">
    <location>
        <begin position="150"/>
        <end position="169"/>
    </location>
</feature>
<feature type="transmembrane region" description="Helical" evidence="5">
    <location>
        <begin position="268"/>
        <end position="287"/>
    </location>
</feature>
<evidence type="ECO:0000313" key="7">
    <source>
        <dbReference type="Proteomes" id="UP000193560"/>
    </source>
</evidence>
<comment type="caution">
    <text evidence="6">The sequence shown here is derived from an EMBL/GenBank/DDBJ whole genome shotgun (WGS) entry which is preliminary data.</text>
</comment>
<evidence type="ECO:0000256" key="2">
    <source>
        <dbReference type="ARBA" id="ARBA00022692"/>
    </source>
</evidence>